<evidence type="ECO:0000313" key="2">
    <source>
        <dbReference type="Proteomes" id="UP001517247"/>
    </source>
</evidence>
<accession>A0ABW9J481</accession>
<organism evidence="1 2">
    <name type="scientific">Pedobacter ureilyticus</name>
    <dbReference type="NCBI Taxonomy" id="1393051"/>
    <lineage>
        <taxon>Bacteria</taxon>
        <taxon>Pseudomonadati</taxon>
        <taxon>Bacteroidota</taxon>
        <taxon>Sphingobacteriia</taxon>
        <taxon>Sphingobacteriales</taxon>
        <taxon>Sphingobacteriaceae</taxon>
        <taxon>Pedobacter</taxon>
    </lineage>
</organism>
<gene>
    <name evidence="1" type="ORF">E6A44_007165</name>
</gene>
<dbReference type="RefSeq" id="WP_138722458.1">
    <property type="nucleotide sequence ID" value="NZ_SSHJ02000005.1"/>
</dbReference>
<sequence>MKKQKLRSLIMLCLLFLLGVVYCAHVFVAENKTAVQSVMSDTSEDNAESSEENLKETSQHLFLLEKIRYQLKPVTANILNLNGPVLAALPDAYLQLNTPPPNFA</sequence>
<name>A0ABW9J481_9SPHI</name>
<keyword evidence="2" id="KW-1185">Reference proteome</keyword>
<dbReference type="Proteomes" id="UP001517247">
    <property type="component" value="Unassembled WGS sequence"/>
</dbReference>
<protein>
    <submittedName>
        <fullName evidence="1">Uncharacterized protein</fullName>
    </submittedName>
</protein>
<proteinExistence type="predicted"/>
<comment type="caution">
    <text evidence="1">The sequence shown here is derived from an EMBL/GenBank/DDBJ whole genome shotgun (WGS) entry which is preliminary data.</text>
</comment>
<dbReference type="EMBL" id="SSHJ02000005">
    <property type="protein sequence ID" value="MFN0255347.1"/>
    <property type="molecule type" value="Genomic_DNA"/>
</dbReference>
<evidence type="ECO:0000313" key="1">
    <source>
        <dbReference type="EMBL" id="MFN0255347.1"/>
    </source>
</evidence>
<reference evidence="1 2" key="1">
    <citation type="submission" date="2024-12" db="EMBL/GenBank/DDBJ databases">
        <authorList>
            <person name="Hu S."/>
        </authorList>
    </citation>
    <scope>NUCLEOTIDE SEQUENCE [LARGE SCALE GENOMIC DNA]</scope>
    <source>
        <strain evidence="1 2">THG-T11</strain>
    </source>
</reference>